<dbReference type="InterPro" id="IPR014710">
    <property type="entry name" value="RmlC-like_jellyroll"/>
</dbReference>
<evidence type="ECO:0000256" key="3">
    <source>
        <dbReference type="ARBA" id="ARBA00023163"/>
    </source>
</evidence>
<comment type="caution">
    <text evidence="5">The sequence shown here is derived from an EMBL/GenBank/DDBJ whole genome shotgun (WGS) entry which is preliminary data.</text>
</comment>
<keyword evidence="1" id="KW-0805">Transcription regulation</keyword>
<evidence type="ECO:0000313" key="6">
    <source>
        <dbReference type="Proteomes" id="UP000609346"/>
    </source>
</evidence>
<dbReference type="Gene3D" id="1.10.10.60">
    <property type="entry name" value="Homeodomain-like"/>
    <property type="match status" value="2"/>
</dbReference>
<accession>A0ABR8N2Q5</accession>
<dbReference type="Pfam" id="PF12852">
    <property type="entry name" value="Cupin_6"/>
    <property type="match status" value="1"/>
</dbReference>
<feature type="domain" description="HTH araC/xylS-type" evidence="4">
    <location>
        <begin position="188"/>
        <end position="286"/>
    </location>
</feature>
<dbReference type="EMBL" id="JACXZA010000009">
    <property type="protein sequence ID" value="MBD3922443.1"/>
    <property type="molecule type" value="Genomic_DNA"/>
</dbReference>
<evidence type="ECO:0000313" key="5">
    <source>
        <dbReference type="EMBL" id="MBD3922443.1"/>
    </source>
</evidence>
<name>A0ABR8N2Q5_9BACL</name>
<evidence type="ECO:0000259" key="4">
    <source>
        <dbReference type="PROSITE" id="PS01124"/>
    </source>
</evidence>
<dbReference type="PRINTS" id="PR00032">
    <property type="entry name" value="HTHARAC"/>
</dbReference>
<evidence type="ECO:0000256" key="1">
    <source>
        <dbReference type="ARBA" id="ARBA00023015"/>
    </source>
</evidence>
<dbReference type="SMART" id="SM00342">
    <property type="entry name" value="HTH_ARAC"/>
    <property type="match status" value="1"/>
</dbReference>
<keyword evidence="6" id="KW-1185">Reference proteome</keyword>
<protein>
    <submittedName>
        <fullName evidence="5">Helix-turn-helix domain-containing protein</fullName>
    </submittedName>
</protein>
<keyword evidence="2" id="KW-0238">DNA-binding</keyword>
<dbReference type="Pfam" id="PF12833">
    <property type="entry name" value="HTH_18"/>
    <property type="match status" value="1"/>
</dbReference>
<proteinExistence type="predicted"/>
<organism evidence="5 6">
    <name type="scientific">Paenibacillus terricola</name>
    <dbReference type="NCBI Taxonomy" id="2763503"/>
    <lineage>
        <taxon>Bacteria</taxon>
        <taxon>Bacillati</taxon>
        <taxon>Bacillota</taxon>
        <taxon>Bacilli</taxon>
        <taxon>Bacillales</taxon>
        <taxon>Paenibacillaceae</taxon>
        <taxon>Paenibacillus</taxon>
    </lineage>
</organism>
<dbReference type="PROSITE" id="PS01124">
    <property type="entry name" value="HTH_ARAC_FAMILY_2"/>
    <property type="match status" value="1"/>
</dbReference>
<sequence length="310" mass="35169">MPEWNSLYDSARLEREHAPFITAYYYKQWDGFRMSFHSHDSVEIMYVISGDCIVETEREVIALRKGDFVLLDAGVRHRLLVDKGRPCRMLNAEFGFADAGAGHPSVRALAADSPALTALMTAAEPAIVLRDPHDVYQTLRSLVTELDSGHAERGCMAQLLLGQLLVQIARLAQLKRGGAVAQTSRYVREAAEYIRQHYDTDLQVKEVAEAVHLHPTYLQRIFKAGMGRSLVDYLTETRMEKAKMLLTRTDIPITRIADYIGLNSRQYFSMLFRKMIGVTPIEYRRRAEASFYPPSVFENGEQEESESESG</sequence>
<dbReference type="SUPFAM" id="SSF51215">
    <property type="entry name" value="Regulatory protein AraC"/>
    <property type="match status" value="1"/>
</dbReference>
<dbReference type="Gene3D" id="2.60.120.10">
    <property type="entry name" value="Jelly Rolls"/>
    <property type="match status" value="1"/>
</dbReference>
<dbReference type="PROSITE" id="PS00041">
    <property type="entry name" value="HTH_ARAC_FAMILY_1"/>
    <property type="match status" value="1"/>
</dbReference>
<dbReference type="RefSeq" id="WP_191206746.1">
    <property type="nucleotide sequence ID" value="NZ_JACXZA010000009.1"/>
</dbReference>
<dbReference type="InterPro" id="IPR018060">
    <property type="entry name" value="HTH_AraC"/>
</dbReference>
<dbReference type="InterPro" id="IPR018062">
    <property type="entry name" value="HTH_AraC-typ_CS"/>
</dbReference>
<gene>
    <name evidence="5" type="ORF">H8B09_27065</name>
</gene>
<dbReference type="InterPro" id="IPR020449">
    <property type="entry name" value="Tscrpt_reg_AraC-type_HTH"/>
</dbReference>
<dbReference type="InterPro" id="IPR032783">
    <property type="entry name" value="AraC_lig"/>
</dbReference>
<dbReference type="Proteomes" id="UP000609346">
    <property type="component" value="Unassembled WGS sequence"/>
</dbReference>
<dbReference type="PANTHER" id="PTHR43280:SF28">
    <property type="entry name" value="HTH-TYPE TRANSCRIPTIONAL ACTIVATOR RHAS"/>
    <property type="match status" value="1"/>
</dbReference>
<dbReference type="PANTHER" id="PTHR43280">
    <property type="entry name" value="ARAC-FAMILY TRANSCRIPTIONAL REGULATOR"/>
    <property type="match status" value="1"/>
</dbReference>
<reference evidence="5 6" key="1">
    <citation type="submission" date="2020-09" db="EMBL/GenBank/DDBJ databases">
        <title>Paenibacillus sp. strain PR3 16S rRNA gene Genome sequencing and assembly.</title>
        <authorList>
            <person name="Kim J."/>
        </authorList>
    </citation>
    <scope>NUCLEOTIDE SEQUENCE [LARGE SCALE GENOMIC DNA]</scope>
    <source>
        <strain evidence="5 6">PR3</strain>
    </source>
</reference>
<dbReference type="SUPFAM" id="SSF46689">
    <property type="entry name" value="Homeodomain-like"/>
    <property type="match status" value="2"/>
</dbReference>
<keyword evidence="3" id="KW-0804">Transcription</keyword>
<dbReference type="InterPro" id="IPR037923">
    <property type="entry name" value="HTH-like"/>
</dbReference>
<evidence type="ECO:0000256" key="2">
    <source>
        <dbReference type="ARBA" id="ARBA00023125"/>
    </source>
</evidence>
<dbReference type="InterPro" id="IPR009057">
    <property type="entry name" value="Homeodomain-like_sf"/>
</dbReference>